<evidence type="ECO:0000313" key="3">
    <source>
        <dbReference type="Proteomes" id="UP001161390"/>
    </source>
</evidence>
<comment type="caution">
    <text evidence="2">The sequence shown here is derived from an EMBL/GenBank/DDBJ whole genome shotgun (WGS) entry which is preliminary data.</text>
</comment>
<dbReference type="Gene3D" id="1.25.40.10">
    <property type="entry name" value="Tetratricopeptide repeat domain"/>
    <property type="match status" value="1"/>
</dbReference>
<gene>
    <name evidence="2" type="ORF">GCM10007854_12130</name>
</gene>
<keyword evidence="3" id="KW-1185">Reference proteome</keyword>
<evidence type="ECO:0000313" key="2">
    <source>
        <dbReference type="EMBL" id="GLQ20258.1"/>
    </source>
</evidence>
<dbReference type="EMBL" id="BSNJ01000002">
    <property type="protein sequence ID" value="GLQ20258.1"/>
    <property type="molecule type" value="Genomic_DNA"/>
</dbReference>
<protein>
    <recommendedName>
        <fullName evidence="4">TolB amino-terminal domain-containing protein</fullName>
    </recommendedName>
</protein>
<reference evidence="2" key="2">
    <citation type="submission" date="2023-01" db="EMBL/GenBank/DDBJ databases">
        <title>Draft genome sequence of Algimonas porphyrae strain NBRC 108216.</title>
        <authorList>
            <person name="Sun Q."/>
            <person name="Mori K."/>
        </authorList>
    </citation>
    <scope>NUCLEOTIDE SEQUENCE</scope>
    <source>
        <strain evidence="2">NBRC 108216</strain>
    </source>
</reference>
<name>A0ABQ5V0C2_9PROT</name>
<reference evidence="2" key="1">
    <citation type="journal article" date="2014" name="Int. J. Syst. Evol. Microbiol.">
        <title>Complete genome of a new Firmicutes species belonging to the dominant human colonic microbiota ('Ruminococcus bicirculans') reveals two chromosomes and a selective capacity to utilize plant glucans.</title>
        <authorList>
            <consortium name="NISC Comparative Sequencing Program"/>
            <person name="Wegmann U."/>
            <person name="Louis P."/>
            <person name="Goesmann A."/>
            <person name="Henrissat B."/>
            <person name="Duncan S.H."/>
            <person name="Flint H.J."/>
        </authorList>
    </citation>
    <scope>NUCLEOTIDE SEQUENCE</scope>
    <source>
        <strain evidence="2">NBRC 108216</strain>
    </source>
</reference>
<sequence length="554" mass="60573">MSKPARAIDDTACGLSDMQAEAVRAQLARILDHALFSDTTRMKRFLTYVVEEAIAGRGARLKGYTIGLEVFDKPSDFDSQTDTIVRVQASQLRRRLDLYYADAGESDPIRLTIPKGRYAPRFEVRSPRTQQGDSSVDDDAEASGEERGLSRPGLAVVTFVDDTGPSDSAFFAKGLTAEIISALVQFRHIRVIAQHPDVPGEVVAASLSTIDMTRDVQFVLSGNVRRSADVFRVVATLSAADTGQVLYRETFDRVYAPDTVFELQESIASNVAAAVAAPFGQINRHNRRLNSGRRQSISAYEAVLRFYEMGLGPSREDAASLLHDIEVITDASPNFSTGFAIRSMLNSYMCTQCIPPGSPDHFLVNARGLAQKAMSIDPMNSMAYFAAFQALHHSGDVRAGEQMAQKAMTLNPNDYAMLAYFALTRAAMGDVETAAAYDASARRLVTSPPAWFDAASLLIDFVGKDYEGVIARIGEIKPSSPVHLIMLKIACLGLTDEIESGIKTFQRVSDGASTYAQEAMRMLQFWQVDRVIEAMIIEGWSRLGLMAGPDVTAQ</sequence>
<organism evidence="2 3">
    <name type="scientific">Algimonas porphyrae</name>
    <dbReference type="NCBI Taxonomy" id="1128113"/>
    <lineage>
        <taxon>Bacteria</taxon>
        <taxon>Pseudomonadati</taxon>
        <taxon>Pseudomonadota</taxon>
        <taxon>Alphaproteobacteria</taxon>
        <taxon>Maricaulales</taxon>
        <taxon>Robiginitomaculaceae</taxon>
        <taxon>Algimonas</taxon>
    </lineage>
</organism>
<dbReference type="Proteomes" id="UP001161390">
    <property type="component" value="Unassembled WGS sequence"/>
</dbReference>
<proteinExistence type="predicted"/>
<dbReference type="SUPFAM" id="SSF48452">
    <property type="entry name" value="TPR-like"/>
    <property type="match status" value="1"/>
</dbReference>
<dbReference type="RefSeq" id="WP_284370662.1">
    <property type="nucleotide sequence ID" value="NZ_BSNJ01000002.1"/>
</dbReference>
<evidence type="ECO:0000256" key="1">
    <source>
        <dbReference type="SAM" id="MobiDB-lite"/>
    </source>
</evidence>
<evidence type="ECO:0008006" key="4">
    <source>
        <dbReference type="Google" id="ProtNLM"/>
    </source>
</evidence>
<feature type="region of interest" description="Disordered" evidence="1">
    <location>
        <begin position="122"/>
        <end position="149"/>
    </location>
</feature>
<dbReference type="InterPro" id="IPR011990">
    <property type="entry name" value="TPR-like_helical_dom_sf"/>
</dbReference>
<accession>A0ABQ5V0C2</accession>